<reference evidence="2 3" key="1">
    <citation type="journal article" date="2015" name="Fungal Genet. Biol.">
        <title>Evolution of novel wood decay mechanisms in Agaricales revealed by the genome sequences of Fistulina hepatica and Cylindrobasidium torrendii.</title>
        <authorList>
            <person name="Floudas D."/>
            <person name="Held B.W."/>
            <person name="Riley R."/>
            <person name="Nagy L.G."/>
            <person name="Koehler G."/>
            <person name="Ransdell A.S."/>
            <person name="Younus H."/>
            <person name="Chow J."/>
            <person name="Chiniquy J."/>
            <person name="Lipzen A."/>
            <person name="Tritt A."/>
            <person name="Sun H."/>
            <person name="Haridas S."/>
            <person name="LaButti K."/>
            <person name="Ohm R.A."/>
            <person name="Kues U."/>
            <person name="Blanchette R.A."/>
            <person name="Grigoriev I.V."/>
            <person name="Minto R.E."/>
            <person name="Hibbett D.S."/>
        </authorList>
    </citation>
    <scope>NUCLEOTIDE SEQUENCE [LARGE SCALE GENOMIC DNA]</scope>
    <source>
        <strain evidence="2 3">ATCC 64428</strain>
    </source>
</reference>
<protein>
    <submittedName>
        <fullName evidence="2">Uncharacterized protein</fullName>
    </submittedName>
</protein>
<proteinExistence type="predicted"/>
<evidence type="ECO:0000313" key="2">
    <source>
        <dbReference type="EMBL" id="KIY50293.1"/>
    </source>
</evidence>
<feature type="compositionally biased region" description="Low complexity" evidence="1">
    <location>
        <begin position="134"/>
        <end position="152"/>
    </location>
</feature>
<dbReference type="EMBL" id="KN881676">
    <property type="protein sequence ID" value="KIY50293.1"/>
    <property type="molecule type" value="Genomic_DNA"/>
</dbReference>
<dbReference type="Proteomes" id="UP000054144">
    <property type="component" value="Unassembled WGS sequence"/>
</dbReference>
<dbReference type="AlphaFoldDB" id="A0A0D7AHI4"/>
<dbReference type="OrthoDB" id="3198848at2759"/>
<feature type="region of interest" description="Disordered" evidence="1">
    <location>
        <begin position="110"/>
        <end position="160"/>
    </location>
</feature>
<evidence type="ECO:0000313" key="3">
    <source>
        <dbReference type="Proteomes" id="UP000054144"/>
    </source>
</evidence>
<keyword evidence="3" id="KW-1185">Reference proteome</keyword>
<name>A0A0D7AHI4_9AGAR</name>
<sequence length="160" mass="17805">MASYRTSPAVPADIITYRLGGRLVYVKPASNYEEALDVAVNEFPDVLYGIPRSRITFNISASMSGQRQVVRISAGAWPAAVARLLRGEVIDIRVRPTSVISQNERSGDFSCLDGDNLPPPKYLEIPEAPKKRSSSWSRQSSRSRRSSPASKESCTRKWFK</sequence>
<gene>
    <name evidence="2" type="ORF">FISHEDRAFT_71899</name>
</gene>
<evidence type="ECO:0000256" key="1">
    <source>
        <dbReference type="SAM" id="MobiDB-lite"/>
    </source>
</evidence>
<organism evidence="2 3">
    <name type="scientific">Fistulina hepatica ATCC 64428</name>
    <dbReference type="NCBI Taxonomy" id="1128425"/>
    <lineage>
        <taxon>Eukaryota</taxon>
        <taxon>Fungi</taxon>
        <taxon>Dikarya</taxon>
        <taxon>Basidiomycota</taxon>
        <taxon>Agaricomycotina</taxon>
        <taxon>Agaricomycetes</taxon>
        <taxon>Agaricomycetidae</taxon>
        <taxon>Agaricales</taxon>
        <taxon>Fistulinaceae</taxon>
        <taxon>Fistulina</taxon>
    </lineage>
</organism>
<accession>A0A0D7AHI4</accession>